<organism evidence="1 2">
    <name type="scientific">Hydrogenophaga aromaticivorans</name>
    <dbReference type="NCBI Taxonomy" id="2610898"/>
    <lineage>
        <taxon>Bacteria</taxon>
        <taxon>Pseudomonadati</taxon>
        <taxon>Pseudomonadota</taxon>
        <taxon>Betaproteobacteria</taxon>
        <taxon>Burkholderiales</taxon>
        <taxon>Comamonadaceae</taxon>
        <taxon>Hydrogenophaga</taxon>
    </lineage>
</organism>
<evidence type="ECO:0000313" key="1">
    <source>
        <dbReference type="EMBL" id="NWF45861.1"/>
    </source>
</evidence>
<dbReference type="Proteomes" id="UP000545507">
    <property type="component" value="Unassembled WGS sequence"/>
</dbReference>
<dbReference type="Gene3D" id="3.15.10.40">
    <property type="entry name" value="Uncharacterised protein PF07273, DUF1439"/>
    <property type="match status" value="1"/>
</dbReference>
<evidence type="ECO:0008006" key="3">
    <source>
        <dbReference type="Google" id="ProtNLM"/>
    </source>
</evidence>
<sequence>MPDTVRRQLLWSGMLVAGALSTGALTGCAALQPGPRTVKISEKKLMEAIARQFPRSNRYLELFDVTLDTPRLRLMPAENRIGTQLDFTVGMPLVETRTQRGTLSLSYGLRLEPVDNTVRLTDVRLENMDLPDASPAHAARFKRLGGALVQGLLPDLVVHRLKPEDLEAVGRRGYQPGALRVVPGGLELQLDPLPR</sequence>
<proteinExistence type="predicted"/>
<accession>A0A7Y8GVX1</accession>
<comment type="caution">
    <text evidence="1">The sequence shown here is derived from an EMBL/GenBank/DDBJ whole genome shotgun (WGS) entry which is preliminary data.</text>
</comment>
<dbReference type="PROSITE" id="PS51257">
    <property type="entry name" value="PROKAR_LIPOPROTEIN"/>
    <property type="match status" value="1"/>
</dbReference>
<dbReference type="AlphaFoldDB" id="A0A7Y8GVX1"/>
<gene>
    <name evidence="1" type="ORF">F3K02_11460</name>
</gene>
<dbReference type="RefSeq" id="WP_177135743.1">
    <property type="nucleotide sequence ID" value="NZ_VYGV01000007.1"/>
</dbReference>
<protein>
    <recommendedName>
        <fullName evidence="3">DUF1439 domain-containing protein</fullName>
    </recommendedName>
</protein>
<name>A0A7Y8GVX1_9BURK</name>
<evidence type="ECO:0000313" key="2">
    <source>
        <dbReference type="Proteomes" id="UP000545507"/>
    </source>
</evidence>
<keyword evidence="2" id="KW-1185">Reference proteome</keyword>
<reference evidence="1 2" key="1">
    <citation type="submission" date="2019-09" db="EMBL/GenBank/DDBJ databases">
        <title>Hydrogenophaga aromatica sp. nov., isolated from a para-xylene-degrading enrichment culture.</title>
        <authorList>
            <person name="Tancsics A."/>
            <person name="Banerjee S."/>
        </authorList>
    </citation>
    <scope>NUCLEOTIDE SEQUENCE [LARGE SCALE GENOMIC DNA]</scope>
    <source>
        <strain evidence="1 2">D2P1</strain>
    </source>
</reference>
<dbReference type="EMBL" id="VYGV01000007">
    <property type="protein sequence ID" value="NWF45861.1"/>
    <property type="molecule type" value="Genomic_DNA"/>
</dbReference>